<feature type="compositionally biased region" description="Polar residues" evidence="1">
    <location>
        <begin position="461"/>
        <end position="478"/>
    </location>
</feature>
<feature type="region of interest" description="Disordered" evidence="1">
    <location>
        <begin position="359"/>
        <end position="391"/>
    </location>
</feature>
<feature type="compositionally biased region" description="Basic and acidic residues" evidence="1">
    <location>
        <begin position="520"/>
        <end position="530"/>
    </location>
</feature>
<feature type="compositionally biased region" description="Low complexity" evidence="1">
    <location>
        <begin position="645"/>
        <end position="681"/>
    </location>
</feature>
<keyword evidence="2" id="KW-1185">Reference proteome</keyword>
<feature type="compositionally biased region" description="Polar residues" evidence="1">
    <location>
        <begin position="531"/>
        <end position="542"/>
    </location>
</feature>
<evidence type="ECO:0000256" key="1">
    <source>
        <dbReference type="SAM" id="MobiDB-lite"/>
    </source>
</evidence>
<feature type="compositionally biased region" description="Basic and acidic residues" evidence="1">
    <location>
        <begin position="372"/>
        <end position="382"/>
    </location>
</feature>
<protein>
    <submittedName>
        <fullName evidence="3">Uncharacterized protein YMR317W</fullName>
    </submittedName>
</protein>
<dbReference type="RefSeq" id="XP_012938917.1">
    <property type="nucleotide sequence ID" value="XM_013083463.1"/>
</dbReference>
<organism evidence="2 3">
    <name type="scientific">Aplysia californica</name>
    <name type="common">California sea hare</name>
    <dbReference type="NCBI Taxonomy" id="6500"/>
    <lineage>
        <taxon>Eukaryota</taxon>
        <taxon>Metazoa</taxon>
        <taxon>Spiralia</taxon>
        <taxon>Lophotrochozoa</taxon>
        <taxon>Mollusca</taxon>
        <taxon>Gastropoda</taxon>
        <taxon>Heterobranchia</taxon>
        <taxon>Euthyneura</taxon>
        <taxon>Tectipleura</taxon>
        <taxon>Aplysiida</taxon>
        <taxon>Aplysioidea</taxon>
        <taxon>Aplysiidae</taxon>
        <taxon>Aplysia</taxon>
    </lineage>
</organism>
<dbReference type="GeneID" id="101854802"/>
<evidence type="ECO:0000313" key="2">
    <source>
        <dbReference type="Proteomes" id="UP000694888"/>
    </source>
</evidence>
<feature type="compositionally biased region" description="Low complexity" evidence="1">
    <location>
        <begin position="587"/>
        <end position="603"/>
    </location>
</feature>
<reference evidence="3" key="1">
    <citation type="submission" date="2025-08" db="UniProtKB">
        <authorList>
            <consortium name="RefSeq"/>
        </authorList>
    </citation>
    <scope>IDENTIFICATION</scope>
</reference>
<feature type="region of interest" description="Disordered" evidence="1">
    <location>
        <begin position="1"/>
        <end position="54"/>
    </location>
</feature>
<feature type="region of interest" description="Disordered" evidence="1">
    <location>
        <begin position="507"/>
        <end position="715"/>
    </location>
</feature>
<dbReference type="Proteomes" id="UP000694888">
    <property type="component" value="Unplaced"/>
</dbReference>
<proteinExistence type="predicted"/>
<feature type="non-terminal residue" evidence="3">
    <location>
        <position position="817"/>
    </location>
</feature>
<feature type="compositionally biased region" description="Polar residues" evidence="1">
    <location>
        <begin position="628"/>
        <end position="637"/>
    </location>
</feature>
<accession>A0ABM1A1H0</accession>
<feature type="region of interest" description="Disordered" evidence="1">
    <location>
        <begin position="720"/>
        <end position="739"/>
    </location>
</feature>
<feature type="region of interest" description="Disordered" evidence="1">
    <location>
        <begin position="457"/>
        <end position="495"/>
    </location>
</feature>
<name>A0ABM1A1H0_APLCA</name>
<sequence length="817" mass="88881">MDFESAASDGVTSGDEGAALARRASKRQNTVSTKQRRVRRNVDSFSSTIEEDSGGERLTELAGVEGGFEWEPITSLTSERSLRNEPSFTTGVSRHGHVFQRQHAFTYPYGHHDLHELPQAADDEFPQLQTSRSNRIWTLTQQQKIRRQAFFEPSPPKYIHEGHSFESEEGATGHAWEVTQAQVHREKNEEDDHVEKRIPDTRLWDVATDDYSSLRSLDWNRILFPEEDTEMSPEQDSKCSNTEANVAFLDPEPEMFTDCQRQSMGTKSQGHTLNTNLSASPNLRKSHSEAESDVTVINVPSDVMSPTAPAGVDGPNTTIFYDTIQPAASSNVQEQSTTASSFCDAASSLSTTFSTVNEDGSTPYHSVSEDSNLDHLESENVKRGRGTSGSVEEAGSILGAFGGRVVEGAVAPDISPTSLVPGNDLQPFMESRFAKNRTSTDSEVNERTSNYRIETRRTAKNRTSVNRTVDSRTTSSTEILPPSTKSERGGGWRSRVVPTLRSLSELAVSAKRGGATPLLEEPHSPTEESRPCSSMTSPQDAPSGTVARKRKVKRSRARQRRRRTRSGADGRYTSTPAAERKKKLQKSSSSAAAVAAGTTATATKESPPPSLSVEADGRKSGCRPVQGSKVNATTPQRALTHPSLPSAQSSSRARTTTSNSQSSNHNSSSSSSTPLFAPTSSVNESHMAKLPPFRRPLLSPLMSTPASKRDRSFDEVTSGLSSLGKISSSSSSLTPSRKGSSLFSYRDHTHSMALESSMTTSIISQSHTLVYDEEEGRGDQGKLVQTEKMESGKVKLSVFKTYGQAAGPGQLCLSLIF</sequence>
<feature type="compositionally biased region" description="Basic residues" evidence="1">
    <location>
        <begin position="547"/>
        <end position="565"/>
    </location>
</feature>
<gene>
    <name evidence="3" type="primary">LOC101854802</name>
</gene>
<evidence type="ECO:0000313" key="3">
    <source>
        <dbReference type="RefSeq" id="XP_012938917.1"/>
    </source>
</evidence>